<dbReference type="AlphaFoldDB" id="A0A8J5X4Y3"/>
<accession>A0A8J5X4Y3</accession>
<evidence type="ECO:0000259" key="2">
    <source>
        <dbReference type="Pfam" id="PF03031"/>
    </source>
</evidence>
<comment type="caution">
    <text evidence="3">The sequence shown here is derived from an EMBL/GenBank/DDBJ whole genome shotgun (WGS) entry which is preliminary data.</text>
</comment>
<gene>
    <name evidence="3" type="ORF">GUJ93_ZPchr0013g36065</name>
</gene>
<reference evidence="3" key="1">
    <citation type="journal article" date="2021" name="bioRxiv">
        <title>Whole Genome Assembly and Annotation of Northern Wild Rice, Zizania palustris L., Supports a Whole Genome Duplication in the Zizania Genus.</title>
        <authorList>
            <person name="Haas M."/>
            <person name="Kono T."/>
            <person name="Macchietto M."/>
            <person name="Millas R."/>
            <person name="McGilp L."/>
            <person name="Shao M."/>
            <person name="Duquette J."/>
            <person name="Hirsch C.N."/>
            <person name="Kimball J."/>
        </authorList>
    </citation>
    <scope>NUCLEOTIDE SEQUENCE</scope>
    <source>
        <tissue evidence="3">Fresh leaf tissue</tissue>
    </source>
</reference>
<dbReference type="OrthoDB" id="277011at2759"/>
<evidence type="ECO:0000313" key="4">
    <source>
        <dbReference type="Proteomes" id="UP000729402"/>
    </source>
</evidence>
<proteinExistence type="predicted"/>
<feature type="region of interest" description="Disordered" evidence="1">
    <location>
        <begin position="39"/>
        <end position="69"/>
    </location>
</feature>
<keyword evidence="4" id="KW-1185">Reference proteome</keyword>
<sequence length="175" mass="19273">MPLIRAVHLAPRNERHRPIPNDAPALTRTDPSVTWARIPRGSESPCPPPPRPFGNTGFPANPDPAAHSRRIPFPRGRLLRRLLLLENPLASRYLTRRDGGGGGGGGNGSLRRRSSSPTPPSPAFGFQLDNGIPIESWFDDRNDQELLKLLPFLERLVGVEDVRPMELVSSTSGKR</sequence>
<dbReference type="InterPro" id="IPR004274">
    <property type="entry name" value="FCP1_dom"/>
</dbReference>
<reference evidence="3" key="2">
    <citation type="submission" date="2021-02" db="EMBL/GenBank/DDBJ databases">
        <authorList>
            <person name="Kimball J.A."/>
            <person name="Haas M.W."/>
            <person name="Macchietto M."/>
            <person name="Kono T."/>
            <person name="Duquette J."/>
            <person name="Shao M."/>
        </authorList>
    </citation>
    <scope>NUCLEOTIDE SEQUENCE</scope>
    <source>
        <tissue evidence="3">Fresh leaf tissue</tissue>
    </source>
</reference>
<feature type="region of interest" description="Disordered" evidence="1">
    <location>
        <begin position="93"/>
        <end position="126"/>
    </location>
</feature>
<protein>
    <recommendedName>
        <fullName evidence="2">FCP1 homology domain-containing protein</fullName>
    </recommendedName>
</protein>
<organism evidence="3 4">
    <name type="scientific">Zizania palustris</name>
    <name type="common">Northern wild rice</name>
    <dbReference type="NCBI Taxonomy" id="103762"/>
    <lineage>
        <taxon>Eukaryota</taxon>
        <taxon>Viridiplantae</taxon>
        <taxon>Streptophyta</taxon>
        <taxon>Embryophyta</taxon>
        <taxon>Tracheophyta</taxon>
        <taxon>Spermatophyta</taxon>
        <taxon>Magnoliopsida</taxon>
        <taxon>Liliopsida</taxon>
        <taxon>Poales</taxon>
        <taxon>Poaceae</taxon>
        <taxon>BOP clade</taxon>
        <taxon>Oryzoideae</taxon>
        <taxon>Oryzeae</taxon>
        <taxon>Zizaniinae</taxon>
        <taxon>Zizania</taxon>
    </lineage>
</organism>
<dbReference type="EMBL" id="JAAALK010000079">
    <property type="protein sequence ID" value="KAG8100340.1"/>
    <property type="molecule type" value="Genomic_DNA"/>
</dbReference>
<evidence type="ECO:0000256" key="1">
    <source>
        <dbReference type="SAM" id="MobiDB-lite"/>
    </source>
</evidence>
<dbReference type="Proteomes" id="UP000729402">
    <property type="component" value="Unassembled WGS sequence"/>
</dbReference>
<dbReference type="Pfam" id="PF03031">
    <property type="entry name" value="NIF"/>
    <property type="match status" value="1"/>
</dbReference>
<name>A0A8J5X4Y3_ZIZPA</name>
<feature type="domain" description="FCP1 homology" evidence="2">
    <location>
        <begin position="123"/>
        <end position="163"/>
    </location>
</feature>
<evidence type="ECO:0000313" key="3">
    <source>
        <dbReference type="EMBL" id="KAG8100340.1"/>
    </source>
</evidence>